<organism evidence="1 2">
    <name type="scientific">Trichonephila inaurata madagascariensis</name>
    <dbReference type="NCBI Taxonomy" id="2747483"/>
    <lineage>
        <taxon>Eukaryota</taxon>
        <taxon>Metazoa</taxon>
        <taxon>Ecdysozoa</taxon>
        <taxon>Arthropoda</taxon>
        <taxon>Chelicerata</taxon>
        <taxon>Arachnida</taxon>
        <taxon>Araneae</taxon>
        <taxon>Araneomorphae</taxon>
        <taxon>Entelegynae</taxon>
        <taxon>Araneoidea</taxon>
        <taxon>Nephilidae</taxon>
        <taxon>Trichonephila</taxon>
        <taxon>Trichonephila inaurata</taxon>
    </lineage>
</organism>
<protein>
    <submittedName>
        <fullName evidence="1">Uncharacterized protein</fullName>
    </submittedName>
</protein>
<proteinExistence type="predicted"/>
<sequence>MRTRAVERYYSSSLQSLQSILEDRNGCLEVVHPNLRTSTELSRSLRRMSKPNIKGSAEINYLANEK</sequence>
<accession>A0A8X6XU29</accession>
<evidence type="ECO:0000313" key="2">
    <source>
        <dbReference type="Proteomes" id="UP000886998"/>
    </source>
</evidence>
<dbReference type="EMBL" id="BMAV01011593">
    <property type="protein sequence ID" value="GFY57566.1"/>
    <property type="molecule type" value="Genomic_DNA"/>
</dbReference>
<evidence type="ECO:0000313" key="1">
    <source>
        <dbReference type="EMBL" id="GFY57566.1"/>
    </source>
</evidence>
<comment type="caution">
    <text evidence="1">The sequence shown here is derived from an EMBL/GenBank/DDBJ whole genome shotgun (WGS) entry which is preliminary data.</text>
</comment>
<dbReference type="AlphaFoldDB" id="A0A8X6XU29"/>
<reference evidence="1" key="1">
    <citation type="submission" date="2020-08" db="EMBL/GenBank/DDBJ databases">
        <title>Multicomponent nature underlies the extraordinary mechanical properties of spider dragline silk.</title>
        <authorList>
            <person name="Kono N."/>
            <person name="Nakamura H."/>
            <person name="Mori M."/>
            <person name="Yoshida Y."/>
            <person name="Ohtoshi R."/>
            <person name="Malay A.D."/>
            <person name="Moran D.A.P."/>
            <person name="Tomita M."/>
            <person name="Numata K."/>
            <person name="Arakawa K."/>
        </authorList>
    </citation>
    <scope>NUCLEOTIDE SEQUENCE</scope>
</reference>
<keyword evidence="2" id="KW-1185">Reference proteome</keyword>
<gene>
    <name evidence="1" type="ORF">TNIN_399411</name>
</gene>
<dbReference type="Proteomes" id="UP000886998">
    <property type="component" value="Unassembled WGS sequence"/>
</dbReference>
<name>A0A8X6XU29_9ARAC</name>